<evidence type="ECO:0000313" key="3">
    <source>
        <dbReference type="Proteomes" id="UP001457282"/>
    </source>
</evidence>
<dbReference type="AlphaFoldDB" id="A0AAW1XWN2"/>
<proteinExistence type="predicted"/>
<evidence type="ECO:0000313" key="2">
    <source>
        <dbReference type="EMBL" id="KAK9939917.1"/>
    </source>
</evidence>
<keyword evidence="3" id="KW-1185">Reference proteome</keyword>
<dbReference type="EMBL" id="JBEDUW010000003">
    <property type="protein sequence ID" value="KAK9939917.1"/>
    <property type="molecule type" value="Genomic_DNA"/>
</dbReference>
<sequence length="130" mass="13670">MAAGEQIDAGCVGWNWLRHGEGFMVGLLQVFGMPRGGGTVVQGTTAVVSSMAWLDCNGGSLGGDGGLWVLQMLPRWLGEAMDGGEEIHGLGELVIGRGQRHGLERKGRQEEKSDGDVGKNGGRGGPRVVW</sequence>
<feature type="region of interest" description="Disordered" evidence="1">
    <location>
        <begin position="100"/>
        <end position="130"/>
    </location>
</feature>
<dbReference type="Proteomes" id="UP001457282">
    <property type="component" value="Unassembled WGS sequence"/>
</dbReference>
<comment type="caution">
    <text evidence="2">The sequence shown here is derived from an EMBL/GenBank/DDBJ whole genome shotgun (WGS) entry which is preliminary data.</text>
</comment>
<organism evidence="2 3">
    <name type="scientific">Rubus argutus</name>
    <name type="common">Southern blackberry</name>
    <dbReference type="NCBI Taxonomy" id="59490"/>
    <lineage>
        <taxon>Eukaryota</taxon>
        <taxon>Viridiplantae</taxon>
        <taxon>Streptophyta</taxon>
        <taxon>Embryophyta</taxon>
        <taxon>Tracheophyta</taxon>
        <taxon>Spermatophyta</taxon>
        <taxon>Magnoliopsida</taxon>
        <taxon>eudicotyledons</taxon>
        <taxon>Gunneridae</taxon>
        <taxon>Pentapetalae</taxon>
        <taxon>rosids</taxon>
        <taxon>fabids</taxon>
        <taxon>Rosales</taxon>
        <taxon>Rosaceae</taxon>
        <taxon>Rosoideae</taxon>
        <taxon>Rosoideae incertae sedis</taxon>
        <taxon>Rubus</taxon>
    </lineage>
</organism>
<gene>
    <name evidence="2" type="ORF">M0R45_016597</name>
</gene>
<protein>
    <submittedName>
        <fullName evidence="2">Uncharacterized protein</fullName>
    </submittedName>
</protein>
<evidence type="ECO:0000256" key="1">
    <source>
        <dbReference type="SAM" id="MobiDB-lite"/>
    </source>
</evidence>
<feature type="compositionally biased region" description="Gly residues" evidence="1">
    <location>
        <begin position="118"/>
        <end position="130"/>
    </location>
</feature>
<accession>A0AAW1XWN2</accession>
<name>A0AAW1XWN2_RUBAR</name>
<reference evidence="2 3" key="1">
    <citation type="journal article" date="2023" name="G3 (Bethesda)">
        <title>A chromosome-length genome assembly and annotation of blackberry (Rubus argutus, cv. 'Hillquist').</title>
        <authorList>
            <person name="Bruna T."/>
            <person name="Aryal R."/>
            <person name="Dudchenko O."/>
            <person name="Sargent D.J."/>
            <person name="Mead D."/>
            <person name="Buti M."/>
            <person name="Cavallini A."/>
            <person name="Hytonen T."/>
            <person name="Andres J."/>
            <person name="Pham M."/>
            <person name="Weisz D."/>
            <person name="Mascagni F."/>
            <person name="Usai G."/>
            <person name="Natali L."/>
            <person name="Bassil N."/>
            <person name="Fernandez G.E."/>
            <person name="Lomsadze A."/>
            <person name="Armour M."/>
            <person name="Olukolu B."/>
            <person name="Poorten T."/>
            <person name="Britton C."/>
            <person name="Davik J."/>
            <person name="Ashrafi H."/>
            <person name="Aiden E.L."/>
            <person name="Borodovsky M."/>
            <person name="Worthington M."/>
        </authorList>
    </citation>
    <scope>NUCLEOTIDE SEQUENCE [LARGE SCALE GENOMIC DNA]</scope>
    <source>
        <strain evidence="2">PI 553951</strain>
    </source>
</reference>
<feature type="compositionally biased region" description="Basic and acidic residues" evidence="1">
    <location>
        <begin position="101"/>
        <end position="117"/>
    </location>
</feature>